<organism evidence="1 2">
    <name type="scientific">Candidatus Borkfalkia faecipullorum</name>
    <dbReference type="NCBI Taxonomy" id="2838510"/>
    <lineage>
        <taxon>Bacteria</taxon>
        <taxon>Bacillati</taxon>
        <taxon>Bacillota</taxon>
        <taxon>Clostridia</taxon>
        <taxon>Christensenellales</taxon>
        <taxon>Christensenellaceae</taxon>
        <taxon>Candidatus Borkfalkia</taxon>
    </lineage>
</organism>
<name>A0A9D1V6K0_9FIRM</name>
<dbReference type="Gene3D" id="1.10.4080.10">
    <property type="entry name" value="ADP-ribosylation/Crystallin J1"/>
    <property type="match status" value="1"/>
</dbReference>
<dbReference type="Proteomes" id="UP000824204">
    <property type="component" value="Unassembled WGS sequence"/>
</dbReference>
<dbReference type="InterPro" id="IPR005502">
    <property type="entry name" value="Ribosyl_crysJ1"/>
</dbReference>
<evidence type="ECO:0000313" key="2">
    <source>
        <dbReference type="Proteomes" id="UP000824204"/>
    </source>
</evidence>
<proteinExistence type="predicted"/>
<evidence type="ECO:0000313" key="1">
    <source>
        <dbReference type="EMBL" id="HIX06873.1"/>
    </source>
</evidence>
<comment type="caution">
    <text evidence="1">The sequence shown here is derived from an EMBL/GenBank/DDBJ whole genome shotgun (WGS) entry which is preliminary data.</text>
</comment>
<dbReference type="AlphaFoldDB" id="A0A9D1V6K0"/>
<protein>
    <submittedName>
        <fullName evidence="1">ADP-ribosylglycohydrolase family protein</fullName>
    </submittedName>
</protein>
<gene>
    <name evidence="1" type="ORF">H9741_00190</name>
</gene>
<accession>A0A9D1V6K0</accession>
<reference evidence="1" key="2">
    <citation type="submission" date="2021-04" db="EMBL/GenBank/DDBJ databases">
        <authorList>
            <person name="Gilroy R."/>
        </authorList>
    </citation>
    <scope>NUCLEOTIDE SEQUENCE</scope>
    <source>
        <strain evidence="1">811</strain>
    </source>
</reference>
<dbReference type="SUPFAM" id="SSF101478">
    <property type="entry name" value="ADP-ribosylglycohydrolase"/>
    <property type="match status" value="1"/>
</dbReference>
<reference evidence="1" key="1">
    <citation type="journal article" date="2021" name="PeerJ">
        <title>Extensive microbial diversity within the chicken gut microbiome revealed by metagenomics and culture.</title>
        <authorList>
            <person name="Gilroy R."/>
            <person name="Ravi A."/>
            <person name="Getino M."/>
            <person name="Pursley I."/>
            <person name="Horton D.L."/>
            <person name="Alikhan N.F."/>
            <person name="Baker D."/>
            <person name="Gharbi K."/>
            <person name="Hall N."/>
            <person name="Watson M."/>
            <person name="Adriaenssens E.M."/>
            <person name="Foster-Nyarko E."/>
            <person name="Jarju S."/>
            <person name="Secka A."/>
            <person name="Antonio M."/>
            <person name="Oren A."/>
            <person name="Chaudhuri R.R."/>
            <person name="La Ragione R."/>
            <person name="Hildebrand F."/>
            <person name="Pallen M.J."/>
        </authorList>
    </citation>
    <scope>NUCLEOTIDE SEQUENCE</scope>
    <source>
        <strain evidence="1">811</strain>
    </source>
</reference>
<sequence>MNGEWQGTALVPACKKCPAQQQDKDIPKAEHGYDAPASIGIILIGWLYGEGDFGKSVCLAVNCGEDSDCTVGSLASLLGIIAGEKGIPEKWRKACSEQIVTWTLRTDDLLHVPKNITELCLRIVRQVPVVLQGGCSLTQDGSLCVEAAKEFFCRKGAFKAYLQEDIGDLLAGVGTTVRAHFRSLTVKVAFDEELASVTEGKEKRLLVTFSNRLFLPQYLTLRLCGFPAEWEIVGRTERCIGLEHWHGSSNERSLEQRFTPHALNKGKYEIVMEISCNGRGEKLYLPLTFLNGVCL</sequence>
<dbReference type="Pfam" id="PF03747">
    <property type="entry name" value="ADP_ribosyl_GH"/>
    <property type="match status" value="1"/>
</dbReference>
<dbReference type="EMBL" id="DXFX01000003">
    <property type="protein sequence ID" value="HIX06873.1"/>
    <property type="molecule type" value="Genomic_DNA"/>
</dbReference>
<dbReference type="InterPro" id="IPR036705">
    <property type="entry name" value="Ribosyl_crysJ1_sf"/>
</dbReference>